<evidence type="ECO:0000313" key="9">
    <source>
        <dbReference type="EMBL" id="PZF78961.1"/>
    </source>
</evidence>
<feature type="binding site" evidence="5">
    <location>
        <begin position="182"/>
        <end position="185"/>
    </location>
    <ligand>
        <name>ATP</name>
        <dbReference type="ChEBI" id="CHEBI:30616"/>
    </ligand>
</feature>
<dbReference type="Pfam" id="PF02222">
    <property type="entry name" value="ATP-grasp"/>
    <property type="match status" value="1"/>
</dbReference>
<dbReference type="InterPro" id="IPR011054">
    <property type="entry name" value="Rudment_hybrid_motif"/>
</dbReference>
<dbReference type="InterPro" id="IPR016185">
    <property type="entry name" value="PreATP-grasp_dom_sf"/>
</dbReference>
<dbReference type="UniPathway" id="UPA00074">
    <property type="reaction ID" value="UER00942"/>
</dbReference>
<evidence type="ECO:0000256" key="6">
    <source>
        <dbReference type="RuleBase" id="RU361200"/>
    </source>
</evidence>
<dbReference type="Gene3D" id="3.30.1490.20">
    <property type="entry name" value="ATP-grasp fold, A domain"/>
    <property type="match status" value="1"/>
</dbReference>
<keyword evidence="3 5" id="KW-0658">Purine biosynthesis</keyword>
<dbReference type="AlphaFoldDB" id="A0A2W2AUU3"/>
<sequence>MSAPLPPGSTVGILGGGQLARMLALAAGRLGIDCHVYAPEADSPAFAVSAARTVAGYDDFAALEAFAREVDVVTYEFENVPGDTAGFLDSRVPVAPGVAALKTAQDRIAEKSFIAGLGIPVAPFAEVCDLASLEAAIARIGRPAVLKTRRFGYDGKGQTKIHDGTDPGTAFAEIGRQPAILEGFVQFEKEISVIAARSWSGEVQVYDVPENHHENHILKTSTVPARISPAVARAAMDFGSRIIAALDYVGVIGIEMFVAGDDVIVNEIAPRVHNSGHWTMDACAVSQFEQHIRAVCGWPLGSPERYADVVMTNLLGDEAGRWRELAAEPRVHLHLYGKREARPGRKMGHFNRVTPRQPQDSMLTRRPR</sequence>
<accession>A0A2W2AUU3</accession>
<dbReference type="SUPFAM" id="SSF52440">
    <property type="entry name" value="PreATP-grasp domain"/>
    <property type="match status" value="1"/>
</dbReference>
<evidence type="ECO:0000313" key="10">
    <source>
        <dbReference type="Proteomes" id="UP000248795"/>
    </source>
</evidence>
<comment type="pathway">
    <text evidence="5 6">Purine metabolism; IMP biosynthesis via de novo pathway; 5-amino-1-(5-phospho-D-ribosyl)imidazole-4-carboxylate from 5-amino-1-(5-phospho-D-ribosyl)imidazole (N5-CAIR route): step 1/2.</text>
</comment>
<dbReference type="InterPro" id="IPR013815">
    <property type="entry name" value="ATP_grasp_subdomain_1"/>
</dbReference>
<evidence type="ECO:0000256" key="5">
    <source>
        <dbReference type="HAMAP-Rule" id="MF_01928"/>
    </source>
</evidence>
<feature type="binding site" evidence="5">
    <location>
        <position position="107"/>
    </location>
    <ligand>
        <name>ATP</name>
        <dbReference type="ChEBI" id="CHEBI:30616"/>
    </ligand>
</feature>
<dbReference type="Gene3D" id="3.40.50.20">
    <property type="match status" value="1"/>
</dbReference>
<dbReference type="SUPFAM" id="SSF51246">
    <property type="entry name" value="Rudiment single hybrid motif"/>
    <property type="match status" value="1"/>
</dbReference>
<comment type="catalytic activity">
    <reaction evidence="5 6">
        <text>5-amino-1-(5-phospho-beta-D-ribosyl)imidazole + hydrogencarbonate + ATP = 5-carboxyamino-1-(5-phospho-D-ribosyl)imidazole + ADP + phosphate + 2 H(+)</text>
        <dbReference type="Rhea" id="RHEA:19317"/>
        <dbReference type="ChEBI" id="CHEBI:15378"/>
        <dbReference type="ChEBI" id="CHEBI:17544"/>
        <dbReference type="ChEBI" id="CHEBI:30616"/>
        <dbReference type="ChEBI" id="CHEBI:43474"/>
        <dbReference type="ChEBI" id="CHEBI:58730"/>
        <dbReference type="ChEBI" id="CHEBI:137981"/>
        <dbReference type="ChEBI" id="CHEBI:456216"/>
        <dbReference type="EC" id="6.3.4.18"/>
    </reaction>
</comment>
<dbReference type="GO" id="GO:0005524">
    <property type="term" value="F:ATP binding"/>
    <property type="evidence" value="ECO:0007669"/>
    <property type="project" value="UniProtKB-UniRule"/>
</dbReference>
<dbReference type="NCBIfam" id="NF004679">
    <property type="entry name" value="PRK06019.1-5"/>
    <property type="match status" value="1"/>
</dbReference>
<dbReference type="SUPFAM" id="SSF56059">
    <property type="entry name" value="Glutathione synthetase ATP-binding domain-like"/>
    <property type="match status" value="1"/>
</dbReference>
<evidence type="ECO:0000256" key="2">
    <source>
        <dbReference type="ARBA" id="ARBA00022741"/>
    </source>
</evidence>
<evidence type="ECO:0000256" key="3">
    <source>
        <dbReference type="ARBA" id="ARBA00022755"/>
    </source>
</evidence>
<dbReference type="PANTHER" id="PTHR11609">
    <property type="entry name" value="PURINE BIOSYNTHESIS PROTEIN 6/7, PUR6/7"/>
    <property type="match status" value="1"/>
</dbReference>
<dbReference type="PANTHER" id="PTHR11609:SF5">
    <property type="entry name" value="PHOSPHORIBOSYLAMINOIMIDAZOLE CARBOXYLASE"/>
    <property type="match status" value="1"/>
</dbReference>
<keyword evidence="1 5" id="KW-0436">Ligase</keyword>
<gene>
    <name evidence="5 6" type="primary">purK</name>
    <name evidence="9" type="ORF">DK847_00575</name>
</gene>
<feature type="domain" description="ATP-grasp" evidence="8">
    <location>
        <begin position="111"/>
        <end position="296"/>
    </location>
</feature>
<feature type="binding site" evidence="5">
    <location>
        <position position="147"/>
    </location>
    <ligand>
        <name>ATP</name>
        <dbReference type="ChEBI" id="CHEBI:30616"/>
    </ligand>
</feature>
<feature type="region of interest" description="Disordered" evidence="7">
    <location>
        <begin position="345"/>
        <end position="368"/>
    </location>
</feature>
<dbReference type="Pfam" id="PF22660">
    <property type="entry name" value="RS_preATP-grasp-like"/>
    <property type="match status" value="1"/>
</dbReference>
<evidence type="ECO:0000256" key="7">
    <source>
        <dbReference type="SAM" id="MobiDB-lite"/>
    </source>
</evidence>
<comment type="function">
    <text evidence="5">Catalyzes the ATP-dependent conversion of 5-aminoimidazole ribonucleotide (AIR) and HCO(3)(-) to N5-carboxyaminoimidazole ribonucleotide (N5-CAIR).</text>
</comment>
<dbReference type="NCBIfam" id="NF004676">
    <property type="entry name" value="PRK06019.1-2"/>
    <property type="match status" value="1"/>
</dbReference>
<comment type="caution">
    <text evidence="9">The sequence shown here is derived from an EMBL/GenBank/DDBJ whole genome shotgun (WGS) entry which is preliminary data.</text>
</comment>
<dbReference type="Gene3D" id="3.30.470.20">
    <property type="entry name" value="ATP-grasp fold, B domain"/>
    <property type="match status" value="1"/>
</dbReference>
<comment type="subunit">
    <text evidence="5 6">Homodimer.</text>
</comment>
<feature type="binding site" evidence="5">
    <location>
        <position position="213"/>
    </location>
    <ligand>
        <name>ATP</name>
        <dbReference type="ChEBI" id="CHEBI:30616"/>
    </ligand>
</feature>
<comment type="function">
    <text evidence="6">Catalyzes the ATP-dependent conversion of 5-aminoimidazole ribonucleotide (AIR) and HCO(3)- to N5-carboxyaminoimidazole ribonucleotide (N5-CAIR).</text>
</comment>
<dbReference type="NCBIfam" id="TIGR01161">
    <property type="entry name" value="purK"/>
    <property type="match status" value="1"/>
</dbReference>
<evidence type="ECO:0000256" key="4">
    <source>
        <dbReference type="ARBA" id="ARBA00022840"/>
    </source>
</evidence>
<evidence type="ECO:0000256" key="1">
    <source>
        <dbReference type="ARBA" id="ARBA00022598"/>
    </source>
</evidence>
<organism evidence="9 10">
    <name type="scientific">Aestuariivirga litoralis</name>
    <dbReference type="NCBI Taxonomy" id="2650924"/>
    <lineage>
        <taxon>Bacteria</taxon>
        <taxon>Pseudomonadati</taxon>
        <taxon>Pseudomonadota</taxon>
        <taxon>Alphaproteobacteria</taxon>
        <taxon>Hyphomicrobiales</taxon>
        <taxon>Aestuariivirgaceae</taxon>
        <taxon>Aestuariivirga</taxon>
    </lineage>
</organism>
<evidence type="ECO:0000259" key="8">
    <source>
        <dbReference type="PROSITE" id="PS50975"/>
    </source>
</evidence>
<feature type="binding site" evidence="5">
    <location>
        <begin position="152"/>
        <end position="158"/>
    </location>
    <ligand>
        <name>ATP</name>
        <dbReference type="ChEBI" id="CHEBI:30616"/>
    </ligand>
</feature>
<feature type="binding site" evidence="5">
    <location>
        <position position="190"/>
    </location>
    <ligand>
        <name>ATP</name>
        <dbReference type="ChEBI" id="CHEBI:30616"/>
    </ligand>
</feature>
<keyword evidence="4 5" id="KW-0067">ATP-binding</keyword>
<dbReference type="InterPro" id="IPR011761">
    <property type="entry name" value="ATP-grasp"/>
</dbReference>
<dbReference type="FunFam" id="3.30.1490.20:FF:000015">
    <property type="entry name" value="N5-carboxyaminoimidazole ribonucleotide synthase"/>
    <property type="match status" value="1"/>
</dbReference>
<protein>
    <recommendedName>
        <fullName evidence="5 6">N5-carboxyaminoimidazole ribonucleotide synthase</fullName>
        <shortName evidence="5 6">N5-CAIR synthase</shortName>
        <ecNumber evidence="5 6">6.3.4.18</ecNumber>
    </recommendedName>
    <alternativeName>
        <fullName evidence="5 6">5-(carboxyamino)imidazole ribonucleotide synthetase</fullName>
    </alternativeName>
</protein>
<dbReference type="FunFam" id="3.30.470.20:FF:000029">
    <property type="entry name" value="N5-carboxyaminoimidazole ribonucleotide synthase"/>
    <property type="match status" value="1"/>
</dbReference>
<dbReference type="FunFam" id="3.40.50.20:FF:000016">
    <property type="entry name" value="N5-carboxyaminoimidazole ribonucleotide synthase"/>
    <property type="match status" value="1"/>
</dbReference>
<dbReference type="GO" id="GO:0034028">
    <property type="term" value="F:5-(carboxyamino)imidazole ribonucleotide synthase activity"/>
    <property type="evidence" value="ECO:0007669"/>
    <property type="project" value="UniProtKB-UniRule"/>
</dbReference>
<dbReference type="Proteomes" id="UP000248795">
    <property type="component" value="Unassembled WGS sequence"/>
</dbReference>
<dbReference type="InterPro" id="IPR003135">
    <property type="entry name" value="ATP-grasp_carboxylate-amine"/>
</dbReference>
<name>A0A2W2AUU3_9HYPH</name>
<proteinExistence type="inferred from homology"/>
<dbReference type="PROSITE" id="PS50975">
    <property type="entry name" value="ATP_GRASP"/>
    <property type="match status" value="1"/>
</dbReference>
<dbReference type="EMBL" id="QKVK01000001">
    <property type="protein sequence ID" value="PZF78961.1"/>
    <property type="molecule type" value="Genomic_DNA"/>
</dbReference>
<dbReference type="GO" id="GO:0004638">
    <property type="term" value="F:phosphoribosylaminoimidazole carboxylase activity"/>
    <property type="evidence" value="ECO:0007669"/>
    <property type="project" value="InterPro"/>
</dbReference>
<dbReference type="NCBIfam" id="NF004675">
    <property type="entry name" value="PRK06019.1-1"/>
    <property type="match status" value="1"/>
</dbReference>
<keyword evidence="10" id="KW-1185">Reference proteome</keyword>
<comment type="similarity">
    <text evidence="5 6">Belongs to the PurK/PurT family.</text>
</comment>
<dbReference type="GO" id="GO:0006189">
    <property type="term" value="P:'de novo' IMP biosynthetic process"/>
    <property type="evidence" value="ECO:0007669"/>
    <property type="project" value="UniProtKB-UniRule"/>
</dbReference>
<dbReference type="InterPro" id="IPR005875">
    <property type="entry name" value="PurK"/>
</dbReference>
<reference evidence="10" key="1">
    <citation type="submission" date="2018-06" db="EMBL/GenBank/DDBJ databases">
        <title>Aestuariibacter litoralis strain KCTC 52945T.</title>
        <authorList>
            <person name="Li X."/>
            <person name="Salam N."/>
            <person name="Li J.-L."/>
            <person name="Chen Y.-M."/>
            <person name="Yang Z.-W."/>
            <person name="Zhang L.-Y."/>
            <person name="Han M.-X."/>
            <person name="Xiao M."/>
            <person name="Li W.-J."/>
        </authorList>
    </citation>
    <scope>NUCLEOTIDE SEQUENCE [LARGE SCALE GENOMIC DNA]</scope>
    <source>
        <strain evidence="10">KCTC 52945</strain>
    </source>
</reference>
<dbReference type="GO" id="GO:0046872">
    <property type="term" value="F:metal ion binding"/>
    <property type="evidence" value="ECO:0007669"/>
    <property type="project" value="InterPro"/>
</dbReference>
<dbReference type="InterPro" id="IPR040686">
    <property type="entry name" value="PurK_C"/>
</dbReference>
<dbReference type="Pfam" id="PF17769">
    <property type="entry name" value="PurK_C"/>
    <property type="match status" value="1"/>
</dbReference>
<keyword evidence="2 5" id="KW-0547">Nucleotide-binding</keyword>
<dbReference type="HAMAP" id="MF_01928">
    <property type="entry name" value="PurK"/>
    <property type="match status" value="1"/>
</dbReference>
<dbReference type="GO" id="GO:0005829">
    <property type="term" value="C:cytosol"/>
    <property type="evidence" value="ECO:0007669"/>
    <property type="project" value="TreeGrafter"/>
</dbReference>
<feature type="binding site" evidence="5">
    <location>
        <begin position="266"/>
        <end position="267"/>
    </location>
    <ligand>
        <name>ATP</name>
        <dbReference type="ChEBI" id="CHEBI:30616"/>
    </ligand>
</feature>
<dbReference type="EC" id="6.3.4.18" evidence="5 6"/>
<dbReference type="InterPro" id="IPR054350">
    <property type="entry name" value="PurT/PurK_preATP-grasp"/>
</dbReference>